<accession>A0A150XCC5</accession>
<evidence type="ECO:0000313" key="2">
    <source>
        <dbReference type="EMBL" id="KYG76340.1"/>
    </source>
</evidence>
<feature type="transmembrane region" description="Helical" evidence="1">
    <location>
        <begin position="12"/>
        <end position="36"/>
    </location>
</feature>
<dbReference type="STRING" id="279360.MB14_03590"/>
<gene>
    <name evidence="2" type="ORF">MB14_03590</name>
</gene>
<feature type="transmembrane region" description="Helical" evidence="1">
    <location>
        <begin position="100"/>
        <end position="122"/>
    </location>
</feature>
<keyword evidence="3" id="KW-1185">Reference proteome</keyword>
<keyword evidence="1" id="KW-0472">Membrane</keyword>
<evidence type="ECO:0000313" key="3">
    <source>
        <dbReference type="Proteomes" id="UP000075583"/>
    </source>
</evidence>
<dbReference type="AlphaFoldDB" id="A0A150XCC5"/>
<feature type="transmembrane region" description="Helical" evidence="1">
    <location>
        <begin position="42"/>
        <end position="60"/>
    </location>
</feature>
<evidence type="ECO:0000256" key="1">
    <source>
        <dbReference type="SAM" id="Phobius"/>
    </source>
</evidence>
<feature type="transmembrane region" description="Helical" evidence="1">
    <location>
        <begin position="72"/>
        <end position="94"/>
    </location>
</feature>
<comment type="caution">
    <text evidence="2">The sequence shown here is derived from an EMBL/GenBank/DDBJ whole genome shotgun (WGS) entry which is preliminary data.</text>
</comment>
<keyword evidence="1" id="KW-0812">Transmembrane</keyword>
<proteinExistence type="predicted"/>
<dbReference type="EMBL" id="LQZQ01000023">
    <property type="protein sequence ID" value="KYG76340.1"/>
    <property type="molecule type" value="Genomic_DNA"/>
</dbReference>
<dbReference type="OrthoDB" id="982986at2"/>
<dbReference type="RefSeq" id="WP_062591411.1">
    <property type="nucleotide sequence ID" value="NZ_LQZQ01000023.1"/>
</dbReference>
<keyword evidence="1" id="KW-1133">Transmembrane helix</keyword>
<protein>
    <submittedName>
        <fullName evidence="2">Uncharacterized protein</fullName>
    </submittedName>
</protein>
<dbReference type="Proteomes" id="UP000075583">
    <property type="component" value="Unassembled WGS sequence"/>
</dbReference>
<reference evidence="2" key="1">
    <citation type="submission" date="2016-01" db="EMBL/GenBank/DDBJ databases">
        <title>Genome sequencing of Roseivirga ehrenbergii KMM 6017.</title>
        <authorList>
            <person name="Selvaratnam C."/>
            <person name="Thevarajoo S."/>
            <person name="Goh K.M."/>
            <person name="Ee R."/>
            <person name="Chan K.-G."/>
            <person name="Chong C.S."/>
        </authorList>
    </citation>
    <scope>NUCLEOTIDE SEQUENCE [LARGE SCALE GENOMIC DNA]</scope>
    <source>
        <strain evidence="2">KMM 6017</strain>
    </source>
</reference>
<sequence length="133" mass="14930">MNSIKTQLLRLLAFSGVILLLILVLDFIPFTTALIHEKAYGLYIYMTVLSFVLSFATLTIMKNTDQESWTGLFMGAMVARLLFTAGYIGVVLYLGVENRLLLVINLFVVYLFYMGFEIMGLVTNLRAISKKAG</sequence>
<organism evidence="2 3">
    <name type="scientific">Roseivirga ehrenbergii (strain DSM 102268 / JCM 13514 / KCTC 12282 / NCIMB 14502 / KMM 6017)</name>
    <dbReference type="NCBI Taxonomy" id="279360"/>
    <lineage>
        <taxon>Bacteria</taxon>
        <taxon>Pseudomonadati</taxon>
        <taxon>Bacteroidota</taxon>
        <taxon>Cytophagia</taxon>
        <taxon>Cytophagales</taxon>
        <taxon>Roseivirgaceae</taxon>
        <taxon>Roseivirga</taxon>
    </lineage>
</organism>
<name>A0A150XCC5_ROSEK</name>